<evidence type="ECO:0000313" key="3">
    <source>
        <dbReference type="Proteomes" id="UP001165667"/>
    </source>
</evidence>
<dbReference type="Proteomes" id="UP001165667">
    <property type="component" value="Unassembled WGS sequence"/>
</dbReference>
<organism evidence="2 3">
    <name type="scientific">Lichenifustis flavocetrariae</name>
    <dbReference type="NCBI Taxonomy" id="2949735"/>
    <lineage>
        <taxon>Bacteria</taxon>
        <taxon>Pseudomonadati</taxon>
        <taxon>Pseudomonadota</taxon>
        <taxon>Alphaproteobacteria</taxon>
        <taxon>Hyphomicrobiales</taxon>
        <taxon>Lichenihabitantaceae</taxon>
        <taxon>Lichenifustis</taxon>
    </lineage>
</organism>
<name>A0AA42CHD8_9HYPH</name>
<keyword evidence="3" id="KW-1185">Reference proteome</keyword>
<gene>
    <name evidence="2" type="ORF">M8523_05335</name>
</gene>
<dbReference type="InterPro" id="IPR021847">
    <property type="entry name" value="DUF3443"/>
</dbReference>
<feature type="chain" id="PRO_5041312566" evidence="1">
    <location>
        <begin position="24"/>
        <end position="387"/>
    </location>
</feature>
<reference evidence="2" key="1">
    <citation type="submission" date="2022-05" db="EMBL/GenBank/DDBJ databases">
        <authorList>
            <person name="Pankratov T."/>
        </authorList>
    </citation>
    <scope>NUCLEOTIDE SEQUENCE</scope>
    <source>
        <strain evidence="2">BP6-180914</strain>
    </source>
</reference>
<evidence type="ECO:0000313" key="2">
    <source>
        <dbReference type="EMBL" id="MCW6507443.1"/>
    </source>
</evidence>
<dbReference type="RefSeq" id="WP_282583787.1">
    <property type="nucleotide sequence ID" value="NZ_JAMOIM010000002.1"/>
</dbReference>
<evidence type="ECO:0000256" key="1">
    <source>
        <dbReference type="SAM" id="SignalP"/>
    </source>
</evidence>
<feature type="signal peptide" evidence="1">
    <location>
        <begin position="1"/>
        <end position="23"/>
    </location>
</feature>
<keyword evidence="1" id="KW-0732">Signal</keyword>
<dbReference type="EMBL" id="JAMOIM010000002">
    <property type="protein sequence ID" value="MCW6507443.1"/>
    <property type="molecule type" value="Genomic_DNA"/>
</dbReference>
<proteinExistence type="predicted"/>
<accession>A0AA42CHD8</accession>
<sequence>MIWKLLLLLVLLAAMWLGDPASAQTLSSANVVPLRVRTPHSGFNRLVVSITLCEPGTDRCATVDDIMVDTGSTGLRLEASALPSEFRLPPFLGPDGKSLAECLRFVHDDAWGPLFRADLRIGGMTVPGLPIQIIADDPRPCPDGCPISTAKPTSNGTLGIGPHLLDCQGDCLQDPSRPGVFEQEGGSWRPIRGSVPAASRLPNPISLFPNHRNGVVFDLPAVPARDTNEIVGTLTFGVGDAANNGIGDARIVRMDENGLFTTLYGTAAFAASYIDSGTETYILADDHLPRCAGMSWAFCVSPERTFAATMVGFDGMHVPITFKVGDYRSALDHHVGAWDGFAEAANALSQAFVWGAPLFLGRRIALVFDGMEVDGLKRTQGPLYAFP</sequence>
<dbReference type="Pfam" id="PF11925">
    <property type="entry name" value="DUF3443"/>
    <property type="match status" value="1"/>
</dbReference>
<dbReference type="AlphaFoldDB" id="A0AA42CHD8"/>
<protein>
    <submittedName>
        <fullName evidence="2">DUF3443 domain-containing protein</fullName>
    </submittedName>
</protein>
<comment type="caution">
    <text evidence="2">The sequence shown here is derived from an EMBL/GenBank/DDBJ whole genome shotgun (WGS) entry which is preliminary data.</text>
</comment>